<accession>A0A1H5DXY3</accession>
<dbReference type="PANTHER" id="PTHR43802">
    <property type="entry name" value="ENOYL-COA HYDRATASE"/>
    <property type="match status" value="1"/>
</dbReference>
<dbReference type="Proteomes" id="UP000183407">
    <property type="component" value="Unassembled WGS sequence"/>
</dbReference>
<feature type="region of interest" description="Disordered" evidence="2">
    <location>
        <begin position="183"/>
        <end position="206"/>
    </location>
</feature>
<evidence type="ECO:0000313" key="3">
    <source>
        <dbReference type="EMBL" id="SED83580.1"/>
    </source>
</evidence>
<name>A0A1H5DXY3_RHOJO</name>
<evidence type="ECO:0000256" key="2">
    <source>
        <dbReference type="SAM" id="MobiDB-lite"/>
    </source>
</evidence>
<evidence type="ECO:0000313" key="4">
    <source>
        <dbReference type="Proteomes" id="UP000183407"/>
    </source>
</evidence>
<dbReference type="Gene3D" id="3.90.226.10">
    <property type="entry name" value="2-enoyl-CoA Hydratase, Chain A, domain 1"/>
    <property type="match status" value="2"/>
</dbReference>
<organism evidence="3 4">
    <name type="scientific">Rhodococcus jostii</name>
    <dbReference type="NCBI Taxonomy" id="132919"/>
    <lineage>
        <taxon>Bacteria</taxon>
        <taxon>Bacillati</taxon>
        <taxon>Actinomycetota</taxon>
        <taxon>Actinomycetes</taxon>
        <taxon>Mycobacteriales</taxon>
        <taxon>Nocardiaceae</taxon>
        <taxon>Rhodococcus</taxon>
    </lineage>
</organism>
<dbReference type="Pfam" id="PF00378">
    <property type="entry name" value="ECH_1"/>
    <property type="match status" value="1"/>
</dbReference>
<proteinExistence type="inferred from homology"/>
<comment type="similarity">
    <text evidence="1">Belongs to the enoyl-CoA hydratase/isomerase family.</text>
</comment>
<protein>
    <submittedName>
        <fullName evidence="3">Crotonobetainyl-CoA hydratase</fullName>
    </submittedName>
</protein>
<dbReference type="RefSeq" id="WP_073370135.1">
    <property type="nucleotide sequence ID" value="NZ_FNTL01000004.1"/>
</dbReference>
<evidence type="ECO:0000256" key="1">
    <source>
        <dbReference type="ARBA" id="ARBA00005254"/>
    </source>
</evidence>
<dbReference type="AlphaFoldDB" id="A0A1H5DXY3"/>
<dbReference type="SUPFAM" id="SSF52096">
    <property type="entry name" value="ClpP/crotonase"/>
    <property type="match status" value="1"/>
</dbReference>
<dbReference type="PANTHER" id="PTHR43802:SF1">
    <property type="entry name" value="IP11341P-RELATED"/>
    <property type="match status" value="1"/>
</dbReference>
<dbReference type="OrthoDB" id="4483269at2"/>
<dbReference type="InterPro" id="IPR001753">
    <property type="entry name" value="Enoyl-CoA_hydra/iso"/>
</dbReference>
<gene>
    <name evidence="3" type="ORF">SAMN04490220_5725</name>
</gene>
<dbReference type="InterPro" id="IPR029045">
    <property type="entry name" value="ClpP/crotonase-like_dom_sf"/>
</dbReference>
<sequence>MNAVVDRHGSIAVITLDRPGDGNVADAEMSAAFCAAMDTLAGDQGLRVGIVTGTGDTLCAVADISALTAGRTNAYRGFADFVRRQVGKPLIAAVNGLASDGGIDLNLGCDAAIVSSDATLRPRQARDSVLTADVLEPERALRCGIIDRIVHPHEAWRLARALAVTPRAPEGIAAAVTRRRGAGARHFRRGESAGCQNGRPQPLTRE</sequence>
<dbReference type="EMBL" id="FNTL01000004">
    <property type="protein sequence ID" value="SED83580.1"/>
    <property type="molecule type" value="Genomic_DNA"/>
</dbReference>
<dbReference type="GO" id="GO:0003824">
    <property type="term" value="F:catalytic activity"/>
    <property type="evidence" value="ECO:0007669"/>
    <property type="project" value="UniProtKB-ARBA"/>
</dbReference>
<reference evidence="4" key="1">
    <citation type="submission" date="2016-10" db="EMBL/GenBank/DDBJ databases">
        <authorList>
            <person name="Varghese N."/>
        </authorList>
    </citation>
    <scope>NUCLEOTIDE SEQUENCE [LARGE SCALE GENOMIC DNA]</scope>
    <source>
        <strain evidence="4">DSM 44719</strain>
    </source>
</reference>
<dbReference type="CDD" id="cd06558">
    <property type="entry name" value="crotonase-like"/>
    <property type="match status" value="1"/>
</dbReference>